<name>A0A9Q8ZFU3_CURCL</name>
<dbReference type="VEuPathDB" id="FungiDB:yc1106_07948"/>
<evidence type="ECO:0000313" key="7">
    <source>
        <dbReference type="EMBL" id="USP80674.1"/>
    </source>
</evidence>
<evidence type="ECO:0000313" key="8">
    <source>
        <dbReference type="Proteomes" id="UP001056012"/>
    </source>
</evidence>
<dbReference type="Pfam" id="PF22799">
    <property type="entry name" value="PIR1-like_C"/>
    <property type="match status" value="1"/>
</dbReference>
<feature type="chain" id="PRO_5040173395" description="Cell wall mannoprotein PIR1-like C-terminal domain-containing protein" evidence="5">
    <location>
        <begin position="16"/>
        <end position="373"/>
    </location>
</feature>
<dbReference type="AlphaFoldDB" id="A0A9Q8ZFU3"/>
<feature type="signal peptide" evidence="5">
    <location>
        <begin position="1"/>
        <end position="15"/>
    </location>
</feature>
<dbReference type="InterPro" id="IPR000420">
    <property type="entry name" value="Yeast_PIR_rpt"/>
</dbReference>
<accession>A0A9Q8ZFU3</accession>
<feature type="region of interest" description="Disordered" evidence="3">
    <location>
        <begin position="147"/>
        <end position="342"/>
    </location>
</feature>
<dbReference type="InterPro" id="IPR054508">
    <property type="entry name" value="PIR1-like_C"/>
</dbReference>
<dbReference type="Proteomes" id="UP001056012">
    <property type="component" value="Chromosome 6"/>
</dbReference>
<keyword evidence="2" id="KW-0677">Repeat</keyword>
<gene>
    <name evidence="7" type="ORF">yc1106_07948</name>
</gene>
<proteinExistence type="predicted"/>
<feature type="compositionally biased region" description="Polar residues" evidence="3">
    <location>
        <begin position="315"/>
        <end position="324"/>
    </location>
</feature>
<protein>
    <recommendedName>
        <fullName evidence="6">Cell wall mannoprotein PIR1-like C-terminal domain-containing protein</fullName>
    </recommendedName>
</protein>
<keyword evidence="8" id="KW-1185">Reference proteome</keyword>
<evidence type="ECO:0000256" key="3">
    <source>
        <dbReference type="SAM" id="MobiDB-lite"/>
    </source>
</evidence>
<dbReference type="Pfam" id="PF00399">
    <property type="entry name" value="PIR"/>
    <property type="match status" value="3"/>
</dbReference>
<keyword evidence="4" id="KW-0472">Membrane</keyword>
<dbReference type="PANTHER" id="PTHR47254">
    <property type="entry name" value="CELL WALL MANNOPROTEIN CIS3-RELATED"/>
    <property type="match status" value="1"/>
</dbReference>
<dbReference type="EMBL" id="CP089279">
    <property type="protein sequence ID" value="USP80674.1"/>
    <property type="molecule type" value="Genomic_DNA"/>
</dbReference>
<dbReference type="GO" id="GO:0009277">
    <property type="term" value="C:fungal-type cell wall"/>
    <property type="evidence" value="ECO:0007669"/>
    <property type="project" value="TreeGrafter"/>
</dbReference>
<keyword evidence="1 5" id="KW-0732">Signal</keyword>
<dbReference type="PROSITE" id="PS50256">
    <property type="entry name" value="PIR_REPEAT_2"/>
    <property type="match status" value="1"/>
</dbReference>
<dbReference type="GO" id="GO:0031505">
    <property type="term" value="P:fungal-type cell wall organization"/>
    <property type="evidence" value="ECO:0007669"/>
    <property type="project" value="TreeGrafter"/>
</dbReference>
<feature type="compositionally biased region" description="Polar residues" evidence="3">
    <location>
        <begin position="219"/>
        <end position="228"/>
    </location>
</feature>
<dbReference type="OrthoDB" id="5415592at2759"/>
<evidence type="ECO:0000256" key="4">
    <source>
        <dbReference type="SAM" id="Phobius"/>
    </source>
</evidence>
<feature type="compositionally biased region" description="Polar residues" evidence="3">
    <location>
        <begin position="158"/>
        <end position="175"/>
    </location>
</feature>
<sequence>MKSIVVAGLAAAVAAAPTASGSQCAASADGKFTITTVQATAMRSKRAVYPRQLDGILTMSLKDGKLTDQAGRTGYIASNYQFQFDGPVQAGALDTDGFGLCSDGSLSLKGSNLWYQCLSGNFYNLYSKSIGDQCIAIHIIAMTDGQGSGVTQIPDGQPQASAPAVSQISDGQPQASAPAPAVTQISDGQPQVTGSPGPGVTQISDGQPQVTGPPAPPVTQISDGQPQVTGPPAPPVTQISDGQPQVTSPPAPPVTQISDGQPQVTAPPAPPAPPVTQISDGQPQVTAPPAPPAPPVSQISDGQPQVTAPPAPPVSQISDGQPQVTAPPAPAPISNNTGNATSPPIPEYTGAAATTVASIGALAAGFFAVFAFL</sequence>
<evidence type="ECO:0000259" key="6">
    <source>
        <dbReference type="Pfam" id="PF22799"/>
    </source>
</evidence>
<dbReference type="PANTHER" id="PTHR47254:SF2">
    <property type="entry name" value="COVALENTLY-LINKED CELL WALL PROTEIN"/>
    <property type="match status" value="1"/>
</dbReference>
<keyword evidence="4" id="KW-0812">Transmembrane</keyword>
<dbReference type="GO" id="GO:0005199">
    <property type="term" value="F:structural constituent of cell wall"/>
    <property type="evidence" value="ECO:0007669"/>
    <property type="project" value="InterPro"/>
</dbReference>
<feature type="compositionally biased region" description="Pro residues" evidence="3">
    <location>
        <begin position="265"/>
        <end position="274"/>
    </location>
</feature>
<feature type="compositionally biased region" description="Pro residues" evidence="3">
    <location>
        <begin position="286"/>
        <end position="295"/>
    </location>
</feature>
<organism evidence="7 8">
    <name type="scientific">Curvularia clavata</name>
    <dbReference type="NCBI Taxonomy" id="95742"/>
    <lineage>
        <taxon>Eukaryota</taxon>
        <taxon>Fungi</taxon>
        <taxon>Dikarya</taxon>
        <taxon>Ascomycota</taxon>
        <taxon>Pezizomycotina</taxon>
        <taxon>Dothideomycetes</taxon>
        <taxon>Pleosporomycetidae</taxon>
        <taxon>Pleosporales</taxon>
        <taxon>Pleosporineae</taxon>
        <taxon>Pleosporaceae</taxon>
        <taxon>Curvularia</taxon>
    </lineage>
</organism>
<dbReference type="InterPro" id="IPR051153">
    <property type="entry name" value="Yeast_CWMannoprotein_PIR"/>
</dbReference>
<feature type="compositionally biased region" description="Polar residues" evidence="3">
    <location>
        <begin position="201"/>
        <end position="210"/>
    </location>
</feature>
<keyword evidence="4" id="KW-1133">Transmembrane helix</keyword>
<feature type="compositionally biased region" description="Polar residues" evidence="3">
    <location>
        <begin position="237"/>
        <end position="246"/>
    </location>
</feature>
<evidence type="ECO:0000256" key="2">
    <source>
        <dbReference type="ARBA" id="ARBA00022737"/>
    </source>
</evidence>
<feature type="compositionally biased region" description="Polar residues" evidence="3">
    <location>
        <begin position="183"/>
        <end position="194"/>
    </location>
</feature>
<reference evidence="7" key="1">
    <citation type="submission" date="2021-12" db="EMBL/GenBank/DDBJ databases">
        <title>Curvularia clavata genome.</title>
        <authorList>
            <person name="Cao Y."/>
        </authorList>
    </citation>
    <scope>NUCLEOTIDE SEQUENCE</scope>
    <source>
        <strain evidence="7">Yc1106</strain>
    </source>
</reference>
<evidence type="ECO:0000256" key="5">
    <source>
        <dbReference type="SAM" id="SignalP"/>
    </source>
</evidence>
<evidence type="ECO:0000256" key="1">
    <source>
        <dbReference type="ARBA" id="ARBA00022729"/>
    </source>
</evidence>
<feature type="domain" description="Cell wall mannoprotein PIR1-like C-terminal" evidence="6">
    <location>
        <begin position="64"/>
        <end position="137"/>
    </location>
</feature>
<feature type="compositionally biased region" description="Polar residues" evidence="3">
    <location>
        <begin position="333"/>
        <end position="342"/>
    </location>
</feature>
<feature type="transmembrane region" description="Helical" evidence="4">
    <location>
        <begin position="351"/>
        <end position="372"/>
    </location>
</feature>